<reference evidence="1" key="1">
    <citation type="submission" date="2023-06" db="EMBL/GenBank/DDBJ databases">
        <authorList>
            <consortium name="Lawrence Berkeley National Laboratory"/>
            <person name="Ahrendt S."/>
            <person name="Sahu N."/>
            <person name="Indic B."/>
            <person name="Wong-Bajracharya J."/>
            <person name="Merenyi Z."/>
            <person name="Ke H.-M."/>
            <person name="Monk M."/>
            <person name="Kocsube S."/>
            <person name="Drula E."/>
            <person name="Lipzen A."/>
            <person name="Balint B."/>
            <person name="Henrissat B."/>
            <person name="Andreopoulos B."/>
            <person name="Martin F.M."/>
            <person name="Harder C.B."/>
            <person name="Rigling D."/>
            <person name="Ford K.L."/>
            <person name="Foster G.D."/>
            <person name="Pangilinan J."/>
            <person name="Papanicolaou A."/>
            <person name="Barry K."/>
            <person name="LaButti K."/>
            <person name="Viragh M."/>
            <person name="Koriabine M."/>
            <person name="Yan M."/>
            <person name="Riley R."/>
            <person name="Champramary S."/>
            <person name="Plett K.L."/>
            <person name="Tsai I.J."/>
            <person name="Slot J."/>
            <person name="Sipos G."/>
            <person name="Plett J."/>
            <person name="Nagy L.G."/>
            <person name="Grigoriev I.V."/>
        </authorList>
    </citation>
    <scope>NUCLEOTIDE SEQUENCE</scope>
    <source>
        <strain evidence="1">ICMP 16352</strain>
    </source>
</reference>
<keyword evidence="2" id="KW-1185">Reference proteome</keyword>
<evidence type="ECO:0000313" key="1">
    <source>
        <dbReference type="EMBL" id="KAK0476171.1"/>
    </source>
</evidence>
<evidence type="ECO:0000313" key="2">
    <source>
        <dbReference type="Proteomes" id="UP001175227"/>
    </source>
</evidence>
<name>A0AA39TAH7_9AGAR</name>
<dbReference type="EMBL" id="JAUEPR010000021">
    <property type="protein sequence ID" value="KAK0476171.1"/>
    <property type="molecule type" value="Genomic_DNA"/>
</dbReference>
<dbReference type="Proteomes" id="UP001175227">
    <property type="component" value="Unassembled WGS sequence"/>
</dbReference>
<organism evidence="1 2">
    <name type="scientific">Armillaria novae-zelandiae</name>
    <dbReference type="NCBI Taxonomy" id="153914"/>
    <lineage>
        <taxon>Eukaryota</taxon>
        <taxon>Fungi</taxon>
        <taxon>Dikarya</taxon>
        <taxon>Basidiomycota</taxon>
        <taxon>Agaricomycotina</taxon>
        <taxon>Agaricomycetes</taxon>
        <taxon>Agaricomycetidae</taxon>
        <taxon>Agaricales</taxon>
        <taxon>Marasmiineae</taxon>
        <taxon>Physalacriaceae</taxon>
        <taxon>Armillaria</taxon>
    </lineage>
</organism>
<proteinExistence type="predicted"/>
<dbReference type="AlphaFoldDB" id="A0AA39TAH7"/>
<sequence>MIPTRPELRHVSSFDIEQAELGASSFAQPTLRQSSASRQYPPVSERWDEVLIEILHSKAPTDYCAYQELSSAYAEIFRLSDESRKQLKGLTEAHLETMKSSLHDFLRCGRQIDDACQELIDHILDIVGENDIVVFDDQTRQRCSKICLQIDSEVNILRELVDKPMKLKYNSSILIATITHRFTRSCSIAGFLLSGALTLYASVATDVSEAYKITGAGLSIFQGTMGSAGKSSVC</sequence>
<comment type="caution">
    <text evidence="1">The sequence shown here is derived from an EMBL/GenBank/DDBJ whole genome shotgun (WGS) entry which is preliminary data.</text>
</comment>
<protein>
    <submittedName>
        <fullName evidence="1">Uncharacterized protein</fullName>
    </submittedName>
</protein>
<accession>A0AA39TAH7</accession>
<gene>
    <name evidence="1" type="ORF">IW261DRAFT_1609778</name>
</gene>